<dbReference type="STRING" id="70667.A0A183S7V1"/>
<keyword evidence="3" id="KW-1185">Reference proteome</keyword>
<accession>A0A183S7V1</accession>
<feature type="region of interest" description="Disordered" evidence="1">
    <location>
        <begin position="364"/>
        <end position="447"/>
    </location>
</feature>
<dbReference type="Proteomes" id="UP000275846">
    <property type="component" value="Unassembled WGS sequence"/>
</dbReference>
<dbReference type="AlphaFoldDB" id="A0A183S7V1"/>
<dbReference type="PANTHER" id="PTHR13503:SF3">
    <property type="entry name" value="NEGATIVE ELONGATION FACTOR B"/>
    <property type="match status" value="1"/>
</dbReference>
<proteinExistence type="predicted"/>
<evidence type="ECO:0000313" key="4">
    <source>
        <dbReference type="WBParaSite" id="SSLN_0000031601-mRNA-1"/>
    </source>
</evidence>
<sequence>MKKAIGELFANGTVTKEDLERFQQNYWEQMVPNFSQALKLLDIHDVSRHSVLWSINDRLLEAVKTKIQAKAKENGDERKLQKLWQKLIRTGMAYIQHPYMRSAIMMVLGKMNTIKSRHVSMIVENEHLYKDAPLPVLRHIWMLHEKKFNEEVKNVLQTYQNSWFESLLDALYASVTSNLSSNSDTLPLLYWPPRRRRRDNSLLKIVEMIGESQALYEKTLDFLREECLRLQLAVERSNSQRKLSTTLPDICVPPPSKRARESSTSSKKIKKEESSGPDLETKSPPLAPFISPALLPNPQSMAATALCTVRFDLLMSFNEARQDQMCIADPIHHFVWCMDACIRNKKIDRRHACELAYHLNRHRRKSSVRHGLESEVGLDQDTSADWAPDTDEKVPLKKNSGDFSLRFPKHQRTGDKRAPSRSIDPDDEASGSTSKHPRVGEVGPTENNHERDLHMICRDPCTVYTICSSLLRLVMSGLYEDKLPRNIPEVNFLVHLLMIGWEADLTPPEPSTNNTAHVSTASSSKTEVKHKHGHKRTASDDSAASADGAAETLVSPAVCLITQVLPAVGQLQVAAWRAEVGEKIRNISGSIWTDAWSSQTDCASSQSSSRPSASWQRRLETRRAWWTSTELAMLVESPLDRFLFLTTGSFISSPPPLPRINTVASPFTVSVPPAYLSQPVGNLFLQYHCLFALERREWVVLRALLRAAAGAAQQQARASKAAARAAASATSAPLSPVAGSSGGLAAASVSPTYSFRWRPECLQALALGIATLPASSDESSSNAPTLHGAGSSSSGSGGTVSAVERTGVAVGADNHSSTASIKLNRSASTGSSEHTKVSSPIKQLQSPAVTRAELASLLRASLPLQNDLQLLVLALLSRLVPGTAVGGGSAGSTGASQPSATPMPSYFSSTSAVAINASLSSQLSERERLINTLSRHCNFTMESQPPSSASALGCDQAPEPATSTAVDSVALNTPGLSSTTTGGTVASTAGAVYRTSNPKVLEALEVLRRDFERTTVSFTLLLSDIFMLFYTTPLRGPFSSSGW</sequence>
<gene>
    <name evidence="2" type="ORF">SSLN_LOCUS299</name>
</gene>
<reference evidence="2 3" key="2">
    <citation type="submission" date="2018-11" db="EMBL/GenBank/DDBJ databases">
        <authorList>
            <consortium name="Pathogen Informatics"/>
        </authorList>
    </citation>
    <scope>NUCLEOTIDE SEQUENCE [LARGE SCALE GENOMIC DNA]</scope>
    <source>
        <strain evidence="2 3">NST_G2</strain>
    </source>
</reference>
<dbReference type="EMBL" id="UYSU01000186">
    <property type="protein sequence ID" value="VDL85386.1"/>
    <property type="molecule type" value="Genomic_DNA"/>
</dbReference>
<dbReference type="Pfam" id="PF06209">
    <property type="entry name" value="COBRA1"/>
    <property type="match status" value="2"/>
</dbReference>
<feature type="region of interest" description="Disordered" evidence="1">
    <location>
        <begin position="245"/>
        <end position="284"/>
    </location>
</feature>
<name>A0A183S7V1_SCHSO</name>
<dbReference type="GO" id="GO:0045892">
    <property type="term" value="P:negative regulation of DNA-templated transcription"/>
    <property type="evidence" value="ECO:0007669"/>
    <property type="project" value="InterPro"/>
</dbReference>
<reference evidence="4" key="1">
    <citation type="submission" date="2016-06" db="UniProtKB">
        <authorList>
            <consortium name="WormBaseParasite"/>
        </authorList>
    </citation>
    <scope>IDENTIFICATION</scope>
</reference>
<protein>
    <submittedName>
        <fullName evidence="4">THO complex subunit 2</fullName>
    </submittedName>
</protein>
<dbReference type="WBParaSite" id="SSLN_0000031601-mRNA-1">
    <property type="protein sequence ID" value="SSLN_0000031601-mRNA-1"/>
    <property type="gene ID" value="SSLN_0000031601"/>
</dbReference>
<dbReference type="InterPro" id="IPR010405">
    <property type="entry name" value="COBRA1"/>
</dbReference>
<feature type="compositionally biased region" description="Polar residues" evidence="1">
    <location>
        <begin position="511"/>
        <end position="525"/>
    </location>
</feature>
<evidence type="ECO:0000313" key="2">
    <source>
        <dbReference type="EMBL" id="VDL85386.1"/>
    </source>
</evidence>
<feature type="region of interest" description="Disordered" evidence="1">
    <location>
        <begin position="777"/>
        <end position="800"/>
    </location>
</feature>
<dbReference type="OrthoDB" id="5548359at2759"/>
<feature type="region of interest" description="Disordered" evidence="1">
    <location>
        <begin position="508"/>
        <end position="544"/>
    </location>
</feature>
<dbReference type="PANTHER" id="PTHR13503">
    <property type="entry name" value="NEGATIVE ELONGATION FACTOR COMPLEX MEMBER B"/>
    <property type="match status" value="1"/>
</dbReference>
<evidence type="ECO:0000256" key="1">
    <source>
        <dbReference type="SAM" id="MobiDB-lite"/>
    </source>
</evidence>
<feature type="region of interest" description="Disordered" evidence="1">
    <location>
        <begin position="819"/>
        <end position="844"/>
    </location>
</feature>
<evidence type="ECO:0000313" key="3">
    <source>
        <dbReference type="Proteomes" id="UP000275846"/>
    </source>
</evidence>
<dbReference type="GO" id="GO:0005634">
    <property type="term" value="C:nucleus"/>
    <property type="evidence" value="ECO:0007669"/>
    <property type="project" value="InterPro"/>
</dbReference>
<organism evidence="4">
    <name type="scientific">Schistocephalus solidus</name>
    <name type="common">Tapeworm</name>
    <dbReference type="NCBI Taxonomy" id="70667"/>
    <lineage>
        <taxon>Eukaryota</taxon>
        <taxon>Metazoa</taxon>
        <taxon>Spiralia</taxon>
        <taxon>Lophotrochozoa</taxon>
        <taxon>Platyhelminthes</taxon>
        <taxon>Cestoda</taxon>
        <taxon>Eucestoda</taxon>
        <taxon>Diphyllobothriidea</taxon>
        <taxon>Diphyllobothriidae</taxon>
        <taxon>Schistocephalus</taxon>
    </lineage>
</organism>